<feature type="transmembrane region" description="Helical" evidence="12">
    <location>
        <begin position="225"/>
        <end position="246"/>
    </location>
</feature>
<dbReference type="RefSeq" id="WP_093169981.1">
    <property type="nucleotide sequence ID" value="NZ_FNCN01000007.1"/>
</dbReference>
<proteinExistence type="predicted"/>
<feature type="transmembrane region" description="Helical" evidence="12">
    <location>
        <begin position="112"/>
        <end position="131"/>
    </location>
</feature>
<accession>A0A1G7WIW8</accession>
<evidence type="ECO:0000256" key="4">
    <source>
        <dbReference type="ARBA" id="ARBA00022723"/>
    </source>
</evidence>
<keyword evidence="10" id="KW-1015">Disulfide bond</keyword>
<evidence type="ECO:0000256" key="7">
    <source>
        <dbReference type="ARBA" id="ARBA00023004"/>
    </source>
</evidence>
<keyword evidence="7" id="KW-0408">Iron</keyword>
<organism evidence="13 14">
    <name type="scientific">Sinosporangium album</name>
    <dbReference type="NCBI Taxonomy" id="504805"/>
    <lineage>
        <taxon>Bacteria</taxon>
        <taxon>Bacillati</taxon>
        <taxon>Actinomycetota</taxon>
        <taxon>Actinomycetes</taxon>
        <taxon>Streptosporangiales</taxon>
        <taxon>Streptosporangiaceae</taxon>
        <taxon>Sinosporangium</taxon>
    </lineage>
</organism>
<evidence type="ECO:0000256" key="6">
    <source>
        <dbReference type="ARBA" id="ARBA00023002"/>
    </source>
</evidence>
<feature type="transmembrane region" description="Helical" evidence="12">
    <location>
        <begin position="183"/>
        <end position="205"/>
    </location>
</feature>
<keyword evidence="2" id="KW-1003">Cell membrane</keyword>
<dbReference type="GO" id="GO:0046872">
    <property type="term" value="F:metal ion binding"/>
    <property type="evidence" value="ECO:0007669"/>
    <property type="project" value="UniProtKB-KW"/>
</dbReference>
<keyword evidence="4" id="KW-0479">Metal-binding</keyword>
<comment type="subcellular location">
    <subcellularLocation>
        <location evidence="1">Membrane</location>
        <topology evidence="1">Multi-pass membrane protein</topology>
    </subcellularLocation>
</comment>
<evidence type="ECO:0000256" key="1">
    <source>
        <dbReference type="ARBA" id="ARBA00004141"/>
    </source>
</evidence>
<dbReference type="PANTHER" id="PTHR35457:SF1">
    <property type="entry name" value="HEME A SYNTHASE"/>
    <property type="match status" value="1"/>
</dbReference>
<keyword evidence="9 12" id="KW-0472">Membrane</keyword>
<dbReference type="GO" id="GO:0006784">
    <property type="term" value="P:heme A biosynthetic process"/>
    <property type="evidence" value="ECO:0007669"/>
    <property type="project" value="InterPro"/>
</dbReference>
<gene>
    <name evidence="13" type="ORF">SAMN05421505_10753</name>
</gene>
<sequence>MNSVNRLTGLLRAFYLSFWAPTADSMRKWALAAVVANAGITVTGASVRVTKSGLGCPTWPRCTPESFIPQGHPAHSPINMAIEFGNRMLTFVVLAVALACLIGAVRGEPRRTSLVTLALLQPLGVLVQGLWGGLVVRSALNPFTVSMHFLISIGMIAAAWALYKRCQEDDGPVRPLVPARVRLIGHAMVAAIAAVIVAGVVTTGTGPHSGDVAATRFALDLESVARTHSAFVYIAVAITVGLWLALRATGGPAPAVRATVVLLGVELAQGAIGYLSYFLAIPAFLVAVHVFGATLVWISALRAASSLRTRDPLPGVQPVGPIAASPAAQPG</sequence>
<keyword evidence="14" id="KW-1185">Reference proteome</keyword>
<evidence type="ECO:0000313" key="14">
    <source>
        <dbReference type="Proteomes" id="UP000198923"/>
    </source>
</evidence>
<protein>
    <submittedName>
        <fullName evidence="13">Cytochrome c oxidase assembly protein subunit 15</fullName>
    </submittedName>
</protein>
<name>A0A1G7WIW8_9ACTN</name>
<dbReference type="EMBL" id="FNCN01000007">
    <property type="protein sequence ID" value="SDG71902.1"/>
    <property type="molecule type" value="Genomic_DNA"/>
</dbReference>
<feature type="transmembrane region" description="Helical" evidence="12">
    <location>
        <begin position="88"/>
        <end position="105"/>
    </location>
</feature>
<evidence type="ECO:0000313" key="13">
    <source>
        <dbReference type="EMBL" id="SDG71902.1"/>
    </source>
</evidence>
<dbReference type="OrthoDB" id="5241540at2"/>
<dbReference type="Pfam" id="PF02628">
    <property type="entry name" value="COX15-CtaA"/>
    <property type="match status" value="1"/>
</dbReference>
<dbReference type="InterPro" id="IPR003780">
    <property type="entry name" value="COX15/CtaA_fam"/>
</dbReference>
<keyword evidence="8" id="KW-0350">Heme biosynthesis</keyword>
<keyword evidence="3 12" id="KW-0812">Transmembrane</keyword>
<reference evidence="13 14" key="1">
    <citation type="submission" date="2016-10" db="EMBL/GenBank/DDBJ databases">
        <authorList>
            <person name="de Groot N.N."/>
        </authorList>
    </citation>
    <scope>NUCLEOTIDE SEQUENCE [LARGE SCALE GENOMIC DNA]</scope>
    <source>
        <strain evidence="13 14">CPCC 201354</strain>
    </source>
</reference>
<comment type="pathway">
    <text evidence="11">Porphyrin-containing compound metabolism.</text>
</comment>
<feature type="transmembrane region" description="Helical" evidence="12">
    <location>
        <begin position="258"/>
        <end position="277"/>
    </location>
</feature>
<evidence type="ECO:0000256" key="8">
    <source>
        <dbReference type="ARBA" id="ARBA00023133"/>
    </source>
</evidence>
<dbReference type="InterPro" id="IPR050450">
    <property type="entry name" value="COX15/CtaA_HemeA_synthase"/>
</dbReference>
<evidence type="ECO:0000256" key="5">
    <source>
        <dbReference type="ARBA" id="ARBA00022989"/>
    </source>
</evidence>
<dbReference type="STRING" id="504805.SAMN05421505_10753"/>
<dbReference type="GO" id="GO:0016491">
    <property type="term" value="F:oxidoreductase activity"/>
    <property type="evidence" value="ECO:0007669"/>
    <property type="project" value="UniProtKB-KW"/>
</dbReference>
<dbReference type="GO" id="GO:0016020">
    <property type="term" value="C:membrane"/>
    <property type="evidence" value="ECO:0007669"/>
    <property type="project" value="UniProtKB-SubCell"/>
</dbReference>
<dbReference type="AlphaFoldDB" id="A0A1G7WIW8"/>
<evidence type="ECO:0000256" key="10">
    <source>
        <dbReference type="ARBA" id="ARBA00023157"/>
    </source>
</evidence>
<evidence type="ECO:0000256" key="3">
    <source>
        <dbReference type="ARBA" id="ARBA00022692"/>
    </source>
</evidence>
<keyword evidence="5 12" id="KW-1133">Transmembrane helix</keyword>
<feature type="transmembrane region" description="Helical" evidence="12">
    <location>
        <begin position="283"/>
        <end position="301"/>
    </location>
</feature>
<dbReference type="PANTHER" id="PTHR35457">
    <property type="entry name" value="HEME A SYNTHASE"/>
    <property type="match status" value="1"/>
</dbReference>
<evidence type="ECO:0000256" key="9">
    <source>
        <dbReference type="ARBA" id="ARBA00023136"/>
    </source>
</evidence>
<keyword evidence="6" id="KW-0560">Oxidoreductase</keyword>
<evidence type="ECO:0000256" key="11">
    <source>
        <dbReference type="ARBA" id="ARBA00023444"/>
    </source>
</evidence>
<feature type="transmembrane region" description="Helical" evidence="12">
    <location>
        <begin position="143"/>
        <end position="163"/>
    </location>
</feature>
<evidence type="ECO:0000256" key="12">
    <source>
        <dbReference type="SAM" id="Phobius"/>
    </source>
</evidence>
<evidence type="ECO:0000256" key="2">
    <source>
        <dbReference type="ARBA" id="ARBA00022475"/>
    </source>
</evidence>
<dbReference type="Proteomes" id="UP000198923">
    <property type="component" value="Unassembled WGS sequence"/>
</dbReference>